<evidence type="ECO:0000259" key="1">
    <source>
        <dbReference type="PROSITE" id="PS50191"/>
    </source>
</evidence>
<dbReference type="CDD" id="cd00170">
    <property type="entry name" value="SEC14"/>
    <property type="match status" value="1"/>
</dbReference>
<feature type="non-terminal residue" evidence="3">
    <location>
        <position position="1"/>
    </location>
</feature>
<dbReference type="Proteomes" id="UP000023152">
    <property type="component" value="Unassembled WGS sequence"/>
</dbReference>
<dbReference type="Gene3D" id="3.40.525.10">
    <property type="entry name" value="CRAL-TRIO lipid binding domain"/>
    <property type="match status" value="1"/>
</dbReference>
<sequence>EMVYKVFVINAPSMFKSCWKIVKTFMDPVTINKVKMFSASEVQLFFNELNMIAHDDMIPSSFGGKANFTIRLSDVPSECSIDLTKSYPYTLPEASYF</sequence>
<gene>
    <name evidence="3" type="ORF">RFI_08997</name>
    <name evidence="2" type="ORF">RFI_38896</name>
</gene>
<evidence type="ECO:0000313" key="4">
    <source>
        <dbReference type="Proteomes" id="UP000023152"/>
    </source>
</evidence>
<dbReference type="EMBL" id="ASPP01046299">
    <property type="protein sequence ID" value="ETN98596.1"/>
    <property type="molecule type" value="Genomic_DNA"/>
</dbReference>
<evidence type="ECO:0000313" key="2">
    <source>
        <dbReference type="EMBL" id="ETN98596.1"/>
    </source>
</evidence>
<dbReference type="PROSITE" id="PS50191">
    <property type="entry name" value="CRAL_TRIO"/>
    <property type="match status" value="1"/>
</dbReference>
<accession>X6NS19</accession>
<dbReference type="InterPro" id="IPR036865">
    <property type="entry name" value="CRAL-TRIO_dom_sf"/>
</dbReference>
<protein>
    <recommendedName>
        <fullName evidence="1">CRAL-TRIO domain-containing protein</fullName>
    </recommendedName>
</protein>
<dbReference type="InterPro" id="IPR051026">
    <property type="entry name" value="PI/PC_transfer"/>
</dbReference>
<dbReference type="PANTHER" id="PTHR45657:SF1">
    <property type="entry name" value="CRAL-TRIO DOMAIN-CONTAINING PROTEIN YKL091C-RELATED"/>
    <property type="match status" value="1"/>
</dbReference>
<reference evidence="3 4" key="1">
    <citation type="journal article" date="2013" name="Curr. Biol.">
        <title>The Genome of the Foraminiferan Reticulomyxa filosa.</title>
        <authorList>
            <person name="Glockner G."/>
            <person name="Hulsmann N."/>
            <person name="Schleicher M."/>
            <person name="Noegel A.A."/>
            <person name="Eichinger L."/>
            <person name="Gallinger C."/>
            <person name="Pawlowski J."/>
            <person name="Sierra R."/>
            <person name="Euteneuer U."/>
            <person name="Pillet L."/>
            <person name="Moustafa A."/>
            <person name="Platzer M."/>
            <person name="Groth M."/>
            <person name="Szafranski K."/>
            <person name="Schliwa M."/>
        </authorList>
    </citation>
    <scope>NUCLEOTIDE SEQUENCE [LARGE SCALE GENOMIC DNA]</scope>
</reference>
<reference evidence="3" key="2">
    <citation type="submission" date="2013-05" db="EMBL/GenBank/DDBJ databases">
        <authorList>
            <person name="Gloeckner G."/>
            <person name="Szafranski K."/>
            <person name="Schliwa M."/>
        </authorList>
    </citation>
    <scope>NUCLEOTIDE SEQUENCE</scope>
</reference>
<proteinExistence type="predicted"/>
<dbReference type="PANTHER" id="PTHR45657">
    <property type="entry name" value="CRAL-TRIO DOMAIN-CONTAINING PROTEIN YKL091C-RELATED"/>
    <property type="match status" value="1"/>
</dbReference>
<dbReference type="AlphaFoldDB" id="X6NS19"/>
<dbReference type="SUPFAM" id="SSF52087">
    <property type="entry name" value="CRAL/TRIO domain"/>
    <property type="match status" value="1"/>
</dbReference>
<name>X6NS19_RETFI</name>
<keyword evidence="4" id="KW-1185">Reference proteome</keyword>
<dbReference type="OrthoDB" id="1434354at2759"/>
<dbReference type="InterPro" id="IPR001251">
    <property type="entry name" value="CRAL-TRIO_dom"/>
</dbReference>
<dbReference type="EMBL" id="ASPP01006837">
    <property type="protein sequence ID" value="ETO28137.1"/>
    <property type="molecule type" value="Genomic_DNA"/>
</dbReference>
<comment type="caution">
    <text evidence="3">The sequence shown here is derived from an EMBL/GenBank/DDBJ whole genome shotgun (WGS) entry which is preliminary data.</text>
</comment>
<feature type="domain" description="CRAL-TRIO" evidence="1">
    <location>
        <begin position="1"/>
        <end position="70"/>
    </location>
</feature>
<dbReference type="Pfam" id="PF00650">
    <property type="entry name" value="CRAL_TRIO"/>
    <property type="match status" value="1"/>
</dbReference>
<organism evidence="3 4">
    <name type="scientific">Reticulomyxa filosa</name>
    <dbReference type="NCBI Taxonomy" id="46433"/>
    <lineage>
        <taxon>Eukaryota</taxon>
        <taxon>Sar</taxon>
        <taxon>Rhizaria</taxon>
        <taxon>Retaria</taxon>
        <taxon>Foraminifera</taxon>
        <taxon>Monothalamids</taxon>
        <taxon>Reticulomyxidae</taxon>
        <taxon>Reticulomyxa</taxon>
    </lineage>
</organism>
<evidence type="ECO:0000313" key="3">
    <source>
        <dbReference type="EMBL" id="ETO28137.1"/>
    </source>
</evidence>